<name>A0ABR8Y760_9BACT</name>
<proteinExistence type="predicted"/>
<feature type="coiled-coil region" evidence="1">
    <location>
        <begin position="91"/>
        <end position="118"/>
    </location>
</feature>
<feature type="signal peptide" evidence="2">
    <location>
        <begin position="1"/>
        <end position="21"/>
    </location>
</feature>
<evidence type="ECO:0000313" key="4">
    <source>
        <dbReference type="Proteomes" id="UP000620874"/>
    </source>
</evidence>
<comment type="caution">
    <text evidence="3">The sequence shown here is derived from an EMBL/GenBank/DDBJ whole genome shotgun (WGS) entry which is preliminary data.</text>
</comment>
<evidence type="ECO:0000313" key="3">
    <source>
        <dbReference type="EMBL" id="MBD8040048.1"/>
    </source>
</evidence>
<dbReference type="EMBL" id="JACSPP010000013">
    <property type="protein sequence ID" value="MBD8040048.1"/>
    <property type="molecule type" value="Genomic_DNA"/>
</dbReference>
<reference evidence="3 4" key="1">
    <citation type="submission" date="2020-08" db="EMBL/GenBank/DDBJ databases">
        <title>A Genomic Blueprint of the Chicken Gut Microbiome.</title>
        <authorList>
            <person name="Gilroy R."/>
            <person name="Ravi A."/>
            <person name="Getino M."/>
            <person name="Pursley I."/>
            <person name="Horton D.L."/>
            <person name="Alikhan N.-F."/>
            <person name="Baker D."/>
            <person name="Gharbi K."/>
            <person name="Hall N."/>
            <person name="Watson M."/>
            <person name="Adriaenssens E.M."/>
            <person name="Foster-Nyarko E."/>
            <person name="Jarju S."/>
            <person name="Secka A."/>
            <person name="Antonio M."/>
            <person name="Oren A."/>
            <person name="Chaudhuri R."/>
            <person name="La Ragione R.M."/>
            <person name="Hildebrand F."/>
            <person name="Pallen M.J."/>
        </authorList>
    </citation>
    <scope>NUCLEOTIDE SEQUENCE [LARGE SCALE GENOMIC DNA]</scope>
    <source>
        <strain evidence="3 4">Sa1CVN1</strain>
    </source>
</reference>
<feature type="chain" id="PRO_5045046994" evidence="2">
    <location>
        <begin position="22"/>
        <end position="135"/>
    </location>
</feature>
<keyword evidence="1" id="KW-0175">Coiled coil</keyword>
<dbReference type="RefSeq" id="WP_022041230.1">
    <property type="nucleotide sequence ID" value="NZ_JACSPP010000013.1"/>
</dbReference>
<gene>
    <name evidence="3" type="ORF">H9625_06225</name>
</gene>
<organism evidence="3 4">
    <name type="scientific">Phocaeicola intestinalis</name>
    <dbReference type="NCBI Taxonomy" id="2762212"/>
    <lineage>
        <taxon>Bacteria</taxon>
        <taxon>Pseudomonadati</taxon>
        <taxon>Bacteroidota</taxon>
        <taxon>Bacteroidia</taxon>
        <taxon>Bacteroidales</taxon>
        <taxon>Bacteroidaceae</taxon>
        <taxon>Phocaeicola</taxon>
    </lineage>
</organism>
<keyword evidence="2" id="KW-0732">Signal</keyword>
<keyword evidence="4" id="KW-1185">Reference proteome</keyword>
<sequence length="135" mass="15462">MKQIKLLCFLLIASIVIPVLAKSPKNKNKYGVYIAGVSASFSDSLVYFTDIQYVDSAMVGGDGLLVGRAQYSIQLKEYLEQQENGKNRTCFVYYNKKKKNLQKEINKLKEKYQKGNTLVLLDVDPEFKFEKAEIY</sequence>
<accession>A0ABR8Y760</accession>
<protein>
    <submittedName>
        <fullName evidence="3">Uncharacterized protein</fullName>
    </submittedName>
</protein>
<evidence type="ECO:0000256" key="2">
    <source>
        <dbReference type="SAM" id="SignalP"/>
    </source>
</evidence>
<evidence type="ECO:0000256" key="1">
    <source>
        <dbReference type="SAM" id="Coils"/>
    </source>
</evidence>
<dbReference type="Proteomes" id="UP000620874">
    <property type="component" value="Unassembled WGS sequence"/>
</dbReference>